<feature type="domain" description="HTH marR-type" evidence="2">
    <location>
        <begin position="25"/>
        <end position="157"/>
    </location>
</feature>
<dbReference type="PANTHER" id="PTHR33164">
    <property type="entry name" value="TRANSCRIPTIONAL REGULATOR, MARR FAMILY"/>
    <property type="match status" value="1"/>
</dbReference>
<feature type="region of interest" description="Disordered" evidence="1">
    <location>
        <begin position="1"/>
        <end position="25"/>
    </location>
</feature>
<accession>A0A149PD81</accession>
<keyword evidence="4" id="KW-1185">Reference proteome</keyword>
<dbReference type="OrthoDB" id="117723at2"/>
<dbReference type="GO" id="GO:0003700">
    <property type="term" value="F:DNA-binding transcription factor activity"/>
    <property type="evidence" value="ECO:0007669"/>
    <property type="project" value="InterPro"/>
</dbReference>
<dbReference type="PANTHER" id="PTHR33164:SF43">
    <property type="entry name" value="HTH-TYPE TRANSCRIPTIONAL REPRESSOR YETL"/>
    <property type="match status" value="1"/>
</dbReference>
<dbReference type="GO" id="GO:0006950">
    <property type="term" value="P:response to stress"/>
    <property type="evidence" value="ECO:0007669"/>
    <property type="project" value="TreeGrafter"/>
</dbReference>
<name>A0A149PD81_9BURK</name>
<dbReference type="InterPro" id="IPR036388">
    <property type="entry name" value="WH-like_DNA-bd_sf"/>
</dbReference>
<dbReference type="InterPro" id="IPR036390">
    <property type="entry name" value="WH_DNA-bd_sf"/>
</dbReference>
<proteinExistence type="predicted"/>
<gene>
    <name evidence="3" type="ORF">CI15_28155</name>
</gene>
<dbReference type="Pfam" id="PF12802">
    <property type="entry name" value="MarR_2"/>
    <property type="match status" value="1"/>
</dbReference>
<evidence type="ECO:0000259" key="2">
    <source>
        <dbReference type="PROSITE" id="PS50995"/>
    </source>
</evidence>
<dbReference type="SMART" id="SM00347">
    <property type="entry name" value="HTH_MARR"/>
    <property type="match status" value="1"/>
</dbReference>
<evidence type="ECO:0000313" key="3">
    <source>
        <dbReference type="EMBL" id="KXU82997.1"/>
    </source>
</evidence>
<sequence>MTKTMEKRRTPLAKQTGSTKTGAPPARVSYVVGQLDRLLKRSLIDVLGEFGLTLPQFTALSVISASGAMTNAKLAERSFITPQSANEVVKTMEANGWVGRVGHPTHGRLIHLFLTDEGRRVLNECDSAIDALEASMLDGVTEIPVDTLRKVLQRCVSNLRG</sequence>
<dbReference type="InterPro" id="IPR039422">
    <property type="entry name" value="MarR/SlyA-like"/>
</dbReference>
<evidence type="ECO:0000313" key="4">
    <source>
        <dbReference type="Proteomes" id="UP000075613"/>
    </source>
</evidence>
<dbReference type="Proteomes" id="UP000075613">
    <property type="component" value="Unassembled WGS sequence"/>
</dbReference>
<dbReference type="STRING" id="1399968.CI15_28155"/>
<dbReference type="SUPFAM" id="SSF46785">
    <property type="entry name" value="Winged helix' DNA-binding domain"/>
    <property type="match status" value="1"/>
</dbReference>
<dbReference type="Gene3D" id="1.10.10.10">
    <property type="entry name" value="Winged helix-like DNA-binding domain superfamily/Winged helix DNA-binding domain"/>
    <property type="match status" value="1"/>
</dbReference>
<dbReference type="EMBL" id="LRBG01000038">
    <property type="protein sequence ID" value="KXU82997.1"/>
    <property type="molecule type" value="Genomic_DNA"/>
</dbReference>
<dbReference type="AlphaFoldDB" id="A0A149PD81"/>
<comment type="caution">
    <text evidence="3">The sequence shown here is derived from an EMBL/GenBank/DDBJ whole genome shotgun (WGS) entry which is preliminary data.</text>
</comment>
<protein>
    <submittedName>
        <fullName evidence="3">MarR family transcriptional regulator</fullName>
    </submittedName>
</protein>
<reference evidence="3 4" key="1">
    <citation type="journal article" date="2015" name="Int. J. Syst. Evol. Microbiol.">
        <title>Burkholderia monticola sp. nov., isolated from mountain soil.</title>
        <authorList>
            <person name="Baek I."/>
            <person name="Seo B."/>
            <person name="Lee I."/>
            <person name="Yi H."/>
            <person name="Chun J."/>
        </authorList>
    </citation>
    <scope>NUCLEOTIDE SEQUENCE [LARGE SCALE GENOMIC DNA]</scope>
    <source>
        <strain evidence="3 4">JC2948</strain>
    </source>
</reference>
<dbReference type="PROSITE" id="PS50995">
    <property type="entry name" value="HTH_MARR_2"/>
    <property type="match status" value="1"/>
</dbReference>
<evidence type="ECO:0000256" key="1">
    <source>
        <dbReference type="SAM" id="MobiDB-lite"/>
    </source>
</evidence>
<organism evidence="3 4">
    <name type="scientific">Paraburkholderia monticola</name>
    <dbReference type="NCBI Taxonomy" id="1399968"/>
    <lineage>
        <taxon>Bacteria</taxon>
        <taxon>Pseudomonadati</taxon>
        <taxon>Pseudomonadota</taxon>
        <taxon>Betaproteobacteria</taxon>
        <taxon>Burkholderiales</taxon>
        <taxon>Burkholderiaceae</taxon>
        <taxon>Paraburkholderia</taxon>
    </lineage>
</organism>
<dbReference type="InterPro" id="IPR000835">
    <property type="entry name" value="HTH_MarR-typ"/>
</dbReference>